<proteinExistence type="predicted"/>
<comment type="caution">
    <text evidence="1">The sequence shown here is derived from an EMBL/GenBank/DDBJ whole genome shotgun (WGS) entry which is preliminary data.</text>
</comment>
<dbReference type="EMBL" id="WTYC01000009">
    <property type="protein sequence ID" value="MXO49319.1"/>
    <property type="molecule type" value="Genomic_DNA"/>
</dbReference>
<accession>A0A844XVC4</accession>
<reference evidence="1 2" key="1">
    <citation type="submission" date="2019-12" db="EMBL/GenBank/DDBJ databases">
        <title>Genomic-based taxomic classification of the family Erythrobacteraceae.</title>
        <authorList>
            <person name="Xu L."/>
        </authorList>
    </citation>
    <scope>NUCLEOTIDE SEQUENCE [LARGE SCALE GENOMIC DNA]</scope>
    <source>
        <strain evidence="1 2">DSM 17792</strain>
    </source>
</reference>
<name>A0A844XVC4_9SPHN</name>
<evidence type="ECO:0000313" key="1">
    <source>
        <dbReference type="EMBL" id="MXO49319.1"/>
    </source>
</evidence>
<dbReference type="RefSeq" id="WP_160728849.1">
    <property type="nucleotide sequence ID" value="NZ_WTYC01000009.1"/>
</dbReference>
<dbReference type="Proteomes" id="UP000448199">
    <property type="component" value="Unassembled WGS sequence"/>
</dbReference>
<keyword evidence="2" id="KW-1185">Reference proteome</keyword>
<evidence type="ECO:0000313" key="2">
    <source>
        <dbReference type="Proteomes" id="UP000448199"/>
    </source>
</evidence>
<dbReference type="OrthoDB" id="7063346at2"/>
<dbReference type="AlphaFoldDB" id="A0A844XVC4"/>
<gene>
    <name evidence="1" type="ORF">GRI69_13755</name>
</gene>
<sequence>MDLNEHYRHWMHLRRPDVPAFMSAADLPMDVQFAHVGRDKASHRGIGLRTGLRELAAGAPNQDYLEEIGSLEKLEYLDLGWPVTAALVRVKRSPSKHRHRIHKRPHLRLVKRPTNLPRNLVRIVP</sequence>
<protein>
    <submittedName>
        <fullName evidence="1">Uncharacterized protein</fullName>
    </submittedName>
</protein>
<organism evidence="1 2">
    <name type="scientific">Qipengyuania vulgaris</name>
    <dbReference type="NCBI Taxonomy" id="291985"/>
    <lineage>
        <taxon>Bacteria</taxon>
        <taxon>Pseudomonadati</taxon>
        <taxon>Pseudomonadota</taxon>
        <taxon>Alphaproteobacteria</taxon>
        <taxon>Sphingomonadales</taxon>
        <taxon>Erythrobacteraceae</taxon>
        <taxon>Qipengyuania</taxon>
    </lineage>
</organism>